<gene>
    <name evidence="1" type="ORF">GCM10009838_22310</name>
</gene>
<keyword evidence="2" id="KW-1185">Reference proteome</keyword>
<dbReference type="EMBL" id="BAAAQM010000010">
    <property type="protein sequence ID" value="GAA1964555.1"/>
    <property type="molecule type" value="Genomic_DNA"/>
</dbReference>
<evidence type="ECO:0000313" key="2">
    <source>
        <dbReference type="Proteomes" id="UP001499854"/>
    </source>
</evidence>
<dbReference type="Proteomes" id="UP001499854">
    <property type="component" value="Unassembled WGS sequence"/>
</dbReference>
<comment type="caution">
    <text evidence="1">The sequence shown here is derived from an EMBL/GenBank/DDBJ whole genome shotgun (WGS) entry which is preliminary data.</text>
</comment>
<proteinExistence type="predicted"/>
<sequence length="75" mass="8481">MLRYSRAYPPEALRDFGPAAQWAGEHAQQGPLFLWDDLTLTADAFADEPAYRDESEEWQRFCAEQLGFAVPGDMG</sequence>
<name>A0ABP5CIX2_9ACTN</name>
<reference evidence="2" key="1">
    <citation type="journal article" date="2019" name="Int. J. Syst. Evol. Microbiol.">
        <title>The Global Catalogue of Microorganisms (GCM) 10K type strain sequencing project: providing services to taxonomists for standard genome sequencing and annotation.</title>
        <authorList>
            <consortium name="The Broad Institute Genomics Platform"/>
            <consortium name="The Broad Institute Genome Sequencing Center for Infectious Disease"/>
            <person name="Wu L."/>
            <person name="Ma J."/>
        </authorList>
    </citation>
    <scope>NUCLEOTIDE SEQUENCE [LARGE SCALE GENOMIC DNA]</scope>
    <source>
        <strain evidence="2">JCM 16013</strain>
    </source>
</reference>
<protein>
    <submittedName>
        <fullName evidence="1">Uncharacterized protein</fullName>
    </submittedName>
</protein>
<accession>A0ABP5CIX2</accession>
<dbReference type="RefSeq" id="WP_344656884.1">
    <property type="nucleotide sequence ID" value="NZ_BAAAQM010000010.1"/>
</dbReference>
<evidence type="ECO:0000313" key="1">
    <source>
        <dbReference type="EMBL" id="GAA1964555.1"/>
    </source>
</evidence>
<organism evidence="1 2">
    <name type="scientific">Catenulispora subtropica</name>
    <dbReference type="NCBI Taxonomy" id="450798"/>
    <lineage>
        <taxon>Bacteria</taxon>
        <taxon>Bacillati</taxon>
        <taxon>Actinomycetota</taxon>
        <taxon>Actinomycetes</taxon>
        <taxon>Catenulisporales</taxon>
        <taxon>Catenulisporaceae</taxon>
        <taxon>Catenulispora</taxon>
    </lineage>
</organism>